<name>A0A811SNN4_9POAL</name>
<comment type="caution">
    <text evidence="2">The sequence shown here is derived from an EMBL/GenBank/DDBJ whole genome shotgun (WGS) entry which is preliminary data.</text>
</comment>
<reference evidence="2" key="1">
    <citation type="submission" date="2020-10" db="EMBL/GenBank/DDBJ databases">
        <authorList>
            <person name="Han B."/>
            <person name="Lu T."/>
            <person name="Zhao Q."/>
            <person name="Huang X."/>
            <person name="Zhao Y."/>
        </authorList>
    </citation>
    <scope>NUCLEOTIDE SEQUENCE</scope>
</reference>
<proteinExistence type="predicted"/>
<evidence type="ECO:0000313" key="3">
    <source>
        <dbReference type="Proteomes" id="UP000604825"/>
    </source>
</evidence>
<gene>
    <name evidence="2" type="ORF">NCGR_LOCUS67501</name>
</gene>
<accession>A0A811SNN4</accession>
<dbReference type="OrthoDB" id="4217619at2759"/>
<dbReference type="Gene3D" id="2.40.10.120">
    <property type="match status" value="1"/>
</dbReference>
<evidence type="ECO:0000256" key="1">
    <source>
        <dbReference type="SAM" id="MobiDB-lite"/>
    </source>
</evidence>
<sequence length="360" mass="40086">MVASKRAAADPTRSSNENKRTCSGEGGTTESLVSAYEDVPSKAQSESGSRGYPPSTSSDTINRGIALLNAHHGPFGDIYPEDGVWGEFNRSFSLFLSKNVVALASFNGGTKFFSCTGFFIDFDDECQTILTSATLVRDPDGSNKIVEGLKIKVLLPNNQSKEGTLKHCSLQYNVALVSVKNCRYVRHVNLEQCSINYSSKVVAVGRSFESGALMATRGARTCWSGPFDCEHLSYSTCKISKSGIGGPLVDIDGKFLGMNYYDKKMGTPFLYFDDLRGILQYFKTKHFCLIDKTEYRSMTGMKRHILEDNYYIQNRWILPDPSSMNEREREEERRVLASLHPTSSRRVKYAYTGGDVTVLK</sequence>
<evidence type="ECO:0000313" key="2">
    <source>
        <dbReference type="EMBL" id="CAD6343403.1"/>
    </source>
</evidence>
<dbReference type="EMBL" id="CAJGYO010000756">
    <property type="protein sequence ID" value="CAD6343403.1"/>
    <property type="molecule type" value="Genomic_DNA"/>
</dbReference>
<organism evidence="2 3">
    <name type="scientific">Miscanthus lutarioriparius</name>
    <dbReference type="NCBI Taxonomy" id="422564"/>
    <lineage>
        <taxon>Eukaryota</taxon>
        <taxon>Viridiplantae</taxon>
        <taxon>Streptophyta</taxon>
        <taxon>Embryophyta</taxon>
        <taxon>Tracheophyta</taxon>
        <taxon>Spermatophyta</taxon>
        <taxon>Magnoliopsida</taxon>
        <taxon>Liliopsida</taxon>
        <taxon>Poales</taxon>
        <taxon>Poaceae</taxon>
        <taxon>PACMAD clade</taxon>
        <taxon>Panicoideae</taxon>
        <taxon>Andropogonodae</taxon>
        <taxon>Andropogoneae</taxon>
        <taxon>Saccharinae</taxon>
        <taxon>Miscanthus</taxon>
    </lineage>
</organism>
<dbReference type="AlphaFoldDB" id="A0A811SNN4"/>
<dbReference type="SUPFAM" id="SSF50494">
    <property type="entry name" value="Trypsin-like serine proteases"/>
    <property type="match status" value="1"/>
</dbReference>
<feature type="region of interest" description="Disordered" evidence="1">
    <location>
        <begin position="1"/>
        <end position="58"/>
    </location>
</feature>
<dbReference type="Pfam" id="PF13365">
    <property type="entry name" value="Trypsin_2"/>
    <property type="match status" value="1"/>
</dbReference>
<dbReference type="InterPro" id="IPR009003">
    <property type="entry name" value="Peptidase_S1_PA"/>
</dbReference>
<feature type="compositionally biased region" description="Polar residues" evidence="1">
    <location>
        <begin position="42"/>
        <end position="58"/>
    </location>
</feature>
<dbReference type="PANTHER" id="PTHR18868">
    <property type="entry name" value="OS07G0665300 PROTEIN-RELATED"/>
    <property type="match status" value="1"/>
</dbReference>
<protein>
    <submittedName>
        <fullName evidence="2">Uncharacterized protein</fullName>
    </submittedName>
</protein>
<keyword evidence="3" id="KW-1185">Reference proteome</keyword>
<dbReference type="Proteomes" id="UP000604825">
    <property type="component" value="Unassembled WGS sequence"/>
</dbReference>
<dbReference type="PANTHER" id="PTHR18868:SF51">
    <property type="entry name" value="PROTEASE DO-LIKE 14"/>
    <property type="match status" value="1"/>
</dbReference>